<evidence type="ECO:0000313" key="6">
    <source>
        <dbReference type="Proteomes" id="UP000002198"/>
    </source>
</evidence>
<protein>
    <submittedName>
        <fullName evidence="5">Metallopeptidase</fullName>
    </submittedName>
</protein>
<dbReference type="Proteomes" id="UP000002198">
    <property type="component" value="Chromosome"/>
</dbReference>
<dbReference type="Pfam" id="PF01321">
    <property type="entry name" value="Creatinase_N"/>
    <property type="match status" value="1"/>
</dbReference>
<reference evidence="7" key="2">
    <citation type="submission" date="2011-02" db="PDB data bank">
        <title>Crystal structure of N-terminal domain (Creatinase/Prolidase like domain) of putative metallopeptidase from Corynebacterium diphtheriae.</title>
        <authorList>
            <person name="Nocek B."/>
            <person name="Stein A."/>
            <person name="Marshall N."/>
            <person name="Putagunta R."/>
            <person name="Feldmann B."/>
            <person name="Joachimiak A."/>
        </authorList>
    </citation>
    <scope>X-RAY CRYSTALLOGRAPHY (2.15 ANGSTROMS) OF 4-135</scope>
</reference>
<dbReference type="SMR" id="Q6NH06"/>
<dbReference type="PANTHER" id="PTHR46112:SF8">
    <property type="entry name" value="CYTOPLASMIC PEPTIDASE PEPQ-RELATED"/>
    <property type="match status" value="1"/>
</dbReference>
<dbReference type="InterPro" id="IPR000994">
    <property type="entry name" value="Pept_M24"/>
</dbReference>
<evidence type="ECO:0000259" key="3">
    <source>
        <dbReference type="Pfam" id="PF00557"/>
    </source>
</evidence>
<dbReference type="Gene3D" id="3.40.350.10">
    <property type="entry name" value="Creatinase/prolidase N-terminal domain"/>
    <property type="match status" value="1"/>
</dbReference>
<keyword evidence="6" id="KW-1185">Reference proteome</keyword>
<dbReference type="EvolutionaryTrace" id="Q6NH06"/>
<accession>Q6NH06</accession>
<reference evidence="5 6" key="1">
    <citation type="journal article" date="2003" name="Nucleic Acids Res.">
        <title>The complete genome sequence and analysis of Corynebacterium diphtheriae NCTC13129.</title>
        <authorList>
            <person name="Cerdeno-Tarraga A.M."/>
            <person name="Efstratiou A."/>
            <person name="Dover L.G."/>
            <person name="Holden M.T.G."/>
            <person name="Pallen M."/>
            <person name="Bentley S.D."/>
            <person name="Besra G.S."/>
            <person name="Churcher C."/>
            <person name="James K.D."/>
            <person name="De Zoysa A."/>
            <person name="Chillingworth T."/>
            <person name="Cronin A."/>
            <person name="Dowd L."/>
            <person name="Feltwell T."/>
            <person name="Hamlin N."/>
            <person name="Holroyd S."/>
            <person name="Jagels K."/>
            <person name="Moule S."/>
            <person name="Quail M.A."/>
            <person name="Rabbinowitsch E."/>
            <person name="Rutherford K."/>
            <person name="Thomson N.R."/>
            <person name="Unwin L."/>
            <person name="Whitehead S."/>
            <person name="Barrell B.G.Parkhill.J."/>
        </authorList>
    </citation>
    <scope>NUCLEOTIDE SEQUENCE [LARGE SCALE GENOMIC DNA]</scope>
    <source>
        <strain evidence="6">ATCC 700971 / NCTC 13129 / Biotype gravis</strain>
    </source>
</reference>
<dbReference type="GO" id="GO:0004177">
    <property type="term" value="F:aminopeptidase activity"/>
    <property type="evidence" value="ECO:0007669"/>
    <property type="project" value="UniProtKB-ARBA"/>
</dbReference>
<dbReference type="InterPro" id="IPR000587">
    <property type="entry name" value="Creatinase_N"/>
</dbReference>
<evidence type="ECO:0000259" key="4">
    <source>
        <dbReference type="Pfam" id="PF01321"/>
    </source>
</evidence>
<dbReference type="Gene3D" id="3.90.230.10">
    <property type="entry name" value="Creatinase/methionine aminopeptidase superfamily"/>
    <property type="match status" value="1"/>
</dbReference>
<dbReference type="PDBsum" id="3QOC"/>
<dbReference type="EMBL" id="BX248357">
    <property type="protein sequence ID" value="CAE49869.1"/>
    <property type="molecule type" value="Genomic_DNA"/>
</dbReference>
<keyword evidence="7" id="KW-0002">3D-structure</keyword>
<dbReference type="InterPro" id="IPR029149">
    <property type="entry name" value="Creatin/AminoP/Spt16_N"/>
</dbReference>
<dbReference type="GO" id="GO:0046872">
    <property type="term" value="F:metal ion binding"/>
    <property type="evidence" value="ECO:0007669"/>
    <property type="project" value="UniProtKB-KW"/>
</dbReference>
<gene>
    <name evidence="5" type="ordered locus">DIP1341</name>
</gene>
<dbReference type="InterPro" id="IPR001714">
    <property type="entry name" value="Pept_M24_MAP"/>
</dbReference>
<dbReference type="KEGG" id="cdi:DIP1341"/>
<evidence type="ECO:0007829" key="7">
    <source>
        <dbReference type="PDB" id="3QOC"/>
    </source>
</evidence>
<evidence type="ECO:0000256" key="1">
    <source>
        <dbReference type="ARBA" id="ARBA00022723"/>
    </source>
</evidence>
<dbReference type="SUPFAM" id="SSF53092">
    <property type="entry name" value="Creatinase/prolidase N-terminal domain"/>
    <property type="match status" value="1"/>
</dbReference>
<dbReference type="InterPro" id="IPR050659">
    <property type="entry name" value="Peptidase_M24B"/>
</dbReference>
<dbReference type="STRING" id="257309.DIP1341"/>
<dbReference type="PRINTS" id="PR00599">
    <property type="entry name" value="MAPEPTIDASE"/>
</dbReference>
<dbReference type="CDD" id="cd01092">
    <property type="entry name" value="APP-like"/>
    <property type="match status" value="1"/>
</dbReference>
<dbReference type="AlphaFoldDB" id="Q6NH06"/>
<evidence type="ECO:0000313" key="5">
    <source>
        <dbReference type="EMBL" id="CAE49869.1"/>
    </source>
</evidence>
<dbReference type="InterPro" id="IPR001131">
    <property type="entry name" value="Peptidase_M24B_aminopep-P_CS"/>
</dbReference>
<sequence length="365" mass="39133">MTMPLADTRFLQRRRALSAQLAAKRIDAMLVTHLTHIRYLSGFTGSNAALIINKDLSARISTDGRYITQIAEQVPDIESLMARNCAPALLSDINGPKRVGFEADYLSVSQCEELRKSAGSDVELIPVTGAIEKLRLIKDSLEIESLRSVAKIANTAFQELIDDGLIAAGRTERAIAADLEYRMRIKGAERPSFDTIVASGPNSAKPHHGAGDRVICEGDIVTIDFGAYADGYNSDTTRTVIVGQPTAFAREIYSIVLEAQRAGCAAAVPGTSLVDVDKACREVIENAGYGEYFVHSTGHGLGLDVHEQPAAAVTGSGVLEENMTLTIEPGIYVPGKGGVRIEDSLVIRSGSAENLTSLSKDLLIF</sequence>
<feature type="domain" description="Creatinase N-terminal" evidence="4">
    <location>
        <begin position="13"/>
        <end position="137"/>
    </location>
</feature>
<name>Q6NH06_CORDI</name>
<dbReference type="HOGENOM" id="CLU_017266_4_0_11"/>
<feature type="domain" description="Peptidase M24" evidence="3">
    <location>
        <begin position="145"/>
        <end position="348"/>
    </location>
</feature>
<evidence type="ECO:0000256" key="2">
    <source>
        <dbReference type="ARBA" id="ARBA00022801"/>
    </source>
</evidence>
<dbReference type="PANTHER" id="PTHR46112">
    <property type="entry name" value="AMINOPEPTIDASE"/>
    <property type="match status" value="1"/>
</dbReference>
<dbReference type="GO" id="GO:0008235">
    <property type="term" value="F:metalloexopeptidase activity"/>
    <property type="evidence" value="ECO:0007669"/>
    <property type="project" value="UniProtKB-ARBA"/>
</dbReference>
<keyword evidence="1" id="KW-0479">Metal-binding</keyword>
<dbReference type="Pfam" id="PF00557">
    <property type="entry name" value="Peptidase_M24"/>
    <property type="match status" value="1"/>
</dbReference>
<keyword evidence="2" id="KW-0378">Hydrolase</keyword>
<proteinExistence type="evidence at protein level"/>
<dbReference type="SUPFAM" id="SSF55920">
    <property type="entry name" value="Creatinase/aminopeptidase"/>
    <property type="match status" value="1"/>
</dbReference>
<dbReference type="PROSITE" id="PS00491">
    <property type="entry name" value="PROLINE_PEPTIDASE"/>
    <property type="match status" value="1"/>
</dbReference>
<dbReference type="InterPro" id="IPR036005">
    <property type="entry name" value="Creatinase/aminopeptidase-like"/>
</dbReference>
<organism evidence="5 6">
    <name type="scientific">Corynebacterium diphtheriae (strain ATCC 700971 / NCTC 13129 / Biotype gravis)</name>
    <dbReference type="NCBI Taxonomy" id="257309"/>
    <lineage>
        <taxon>Bacteria</taxon>
        <taxon>Bacillati</taxon>
        <taxon>Actinomycetota</taxon>
        <taxon>Actinomycetes</taxon>
        <taxon>Mycobacteriales</taxon>
        <taxon>Corynebacteriaceae</taxon>
        <taxon>Corynebacterium</taxon>
    </lineage>
</organism>
<dbReference type="PDB" id="3QOC">
    <property type="method" value="X-ray"/>
    <property type="resolution" value="2.15 A"/>
    <property type="chains" value="A/B/C/D=4-135"/>
</dbReference>